<keyword evidence="1" id="KW-1185">Reference proteome</keyword>
<reference evidence="2" key="1">
    <citation type="submission" date="2022-11" db="UniProtKB">
        <authorList>
            <consortium name="WormBaseParasite"/>
        </authorList>
    </citation>
    <scope>IDENTIFICATION</scope>
</reference>
<dbReference type="Proteomes" id="UP000887578">
    <property type="component" value="Unplaced"/>
</dbReference>
<accession>A0A914PXM2</accession>
<evidence type="ECO:0000313" key="2">
    <source>
        <dbReference type="WBParaSite" id="PDA_v2.g23581.t1"/>
    </source>
</evidence>
<organism evidence="1 2">
    <name type="scientific">Panagrolaimus davidi</name>
    <dbReference type="NCBI Taxonomy" id="227884"/>
    <lineage>
        <taxon>Eukaryota</taxon>
        <taxon>Metazoa</taxon>
        <taxon>Ecdysozoa</taxon>
        <taxon>Nematoda</taxon>
        <taxon>Chromadorea</taxon>
        <taxon>Rhabditida</taxon>
        <taxon>Tylenchina</taxon>
        <taxon>Panagrolaimomorpha</taxon>
        <taxon>Panagrolaimoidea</taxon>
        <taxon>Panagrolaimidae</taxon>
        <taxon>Panagrolaimus</taxon>
    </lineage>
</organism>
<evidence type="ECO:0000313" key="1">
    <source>
        <dbReference type="Proteomes" id="UP000887578"/>
    </source>
</evidence>
<dbReference type="WBParaSite" id="PDA_v2.g23581.t1">
    <property type="protein sequence ID" value="PDA_v2.g23581.t1"/>
    <property type="gene ID" value="PDA_v2.g23581"/>
</dbReference>
<protein>
    <submittedName>
        <fullName evidence="2">Uncharacterized protein</fullName>
    </submittedName>
</protein>
<sequence length="386" mass="44516">MAAKIKFCMEESRISIKAISKDINIEEAIGNLTFSRDDYFSGGLKLLRPKAKKQNNASIIETEEKPLIELIADDESDATVLKSLNLCEPSTSTLESDGSTKITEFNVKFLKLWADLSKIMQKITKNTPKEIVAEEEEREIGIFDEDRGGNNILESLKDIQDLALKNQKVAGLLNEYAEELEKFVQEFKYKKEIEADSIQTFMNETKKANDAMKAIMNQNPAASDDDIEMDEDDNEKLRELVIQFYWLKALKLKESPENVEYKKAYLSTILNLIDLDKSIYTQFLDENEEYTVITAKEVVKVLMNEFRKEKIDNISKLIAAGKYQEVILQFTTDFNWYSCDKNEIISYLQILLASFEAVKDRKGPIEWICRLLDLHMYLQFFANDIS</sequence>
<dbReference type="AlphaFoldDB" id="A0A914PXM2"/>
<name>A0A914PXM2_9BILA</name>
<proteinExistence type="predicted"/>